<proteinExistence type="predicted"/>
<accession>A0ABC9GFP9</accession>
<feature type="compositionally biased region" description="Polar residues" evidence="2">
    <location>
        <begin position="263"/>
        <end position="276"/>
    </location>
</feature>
<keyword evidence="1" id="KW-0175">Coiled coil</keyword>
<protein>
    <submittedName>
        <fullName evidence="3">Uncharacterized protein</fullName>
    </submittedName>
</protein>
<name>A0ABC9GFP9_9POAL</name>
<evidence type="ECO:0000256" key="2">
    <source>
        <dbReference type="SAM" id="MobiDB-lite"/>
    </source>
</evidence>
<keyword evidence="4" id="KW-1185">Reference proteome</keyword>
<reference evidence="4" key="1">
    <citation type="submission" date="2024-06" db="EMBL/GenBank/DDBJ databases">
        <authorList>
            <person name="Ryan C."/>
        </authorList>
    </citation>
    <scope>NUCLEOTIDE SEQUENCE [LARGE SCALE GENOMIC DNA]</scope>
</reference>
<feature type="region of interest" description="Disordered" evidence="2">
    <location>
        <begin position="260"/>
        <end position="284"/>
    </location>
</feature>
<dbReference type="Proteomes" id="UP001497457">
    <property type="component" value="Chromosome 9rd"/>
</dbReference>
<gene>
    <name evidence="3" type="ORF">URODEC1_LOCUS115314</name>
</gene>
<evidence type="ECO:0000313" key="3">
    <source>
        <dbReference type="EMBL" id="CAL5093304.1"/>
    </source>
</evidence>
<reference evidence="3 4" key="2">
    <citation type="submission" date="2024-10" db="EMBL/GenBank/DDBJ databases">
        <authorList>
            <person name="Ryan C."/>
        </authorList>
    </citation>
    <scope>NUCLEOTIDE SEQUENCE [LARGE SCALE GENOMIC DNA]</scope>
</reference>
<dbReference type="EMBL" id="OZ075119">
    <property type="protein sequence ID" value="CAL5093304.1"/>
    <property type="molecule type" value="Genomic_DNA"/>
</dbReference>
<dbReference type="AlphaFoldDB" id="A0ABC9GFP9"/>
<organism evidence="3 4">
    <name type="scientific">Urochloa decumbens</name>
    <dbReference type="NCBI Taxonomy" id="240449"/>
    <lineage>
        <taxon>Eukaryota</taxon>
        <taxon>Viridiplantae</taxon>
        <taxon>Streptophyta</taxon>
        <taxon>Embryophyta</taxon>
        <taxon>Tracheophyta</taxon>
        <taxon>Spermatophyta</taxon>
        <taxon>Magnoliopsida</taxon>
        <taxon>Liliopsida</taxon>
        <taxon>Poales</taxon>
        <taxon>Poaceae</taxon>
        <taxon>PACMAD clade</taxon>
        <taxon>Panicoideae</taxon>
        <taxon>Panicodae</taxon>
        <taxon>Paniceae</taxon>
        <taxon>Melinidinae</taxon>
        <taxon>Urochloa</taxon>
    </lineage>
</organism>
<evidence type="ECO:0000313" key="4">
    <source>
        <dbReference type="Proteomes" id="UP001497457"/>
    </source>
</evidence>
<feature type="coiled-coil region" evidence="1">
    <location>
        <begin position="13"/>
        <end position="75"/>
    </location>
</feature>
<sequence length="284" mass="32428">MYWSEYVGQYWRAQRLEQEKNRLFNEKRELERQLKEKTKAAQVSSSQVFTLGLKVRELERKNTELSGNLVKQKEDTRRAGLLFMEAADRYQQVAKKQIRAKAAELEDARKASMMIMNAADTYQDVAKKQTKAKVEELEDMKVAVLVLMSAADTYQQEAKKQIKEKVEELKILGAEKAEMDAKVASLESELDAAMSKNQELEVDCDMVKVENNNLRLEVETLMMELGVLAEVKEAAAKAFDAEKAKIKKDLEDLRTKVEEFQASKDSNSTKGQNGNFRSEILAVE</sequence>
<evidence type="ECO:0000256" key="1">
    <source>
        <dbReference type="SAM" id="Coils"/>
    </source>
</evidence>